<feature type="compositionally biased region" description="Basic and acidic residues" evidence="1">
    <location>
        <begin position="543"/>
        <end position="552"/>
    </location>
</feature>
<name>A0A0L6V1D3_9BASI</name>
<dbReference type="EMBL" id="LAVV01007854">
    <property type="protein sequence ID" value="KNZ54549.1"/>
    <property type="molecule type" value="Genomic_DNA"/>
</dbReference>
<protein>
    <recommendedName>
        <fullName evidence="4">GAG-pre-integrase domain-containing protein</fullName>
    </recommendedName>
</protein>
<dbReference type="PANTHER" id="PTHR11439">
    <property type="entry name" value="GAG-POL-RELATED RETROTRANSPOSON"/>
    <property type="match status" value="1"/>
</dbReference>
<evidence type="ECO:0008006" key="4">
    <source>
        <dbReference type="Google" id="ProtNLM"/>
    </source>
</evidence>
<feature type="region of interest" description="Disordered" evidence="1">
    <location>
        <begin position="196"/>
        <end position="218"/>
    </location>
</feature>
<evidence type="ECO:0000313" key="3">
    <source>
        <dbReference type="Proteomes" id="UP000037035"/>
    </source>
</evidence>
<accession>A0A0L6V1D3</accession>
<sequence>MAEAGADFQPPIRMVSSNESLRNDGFCQAMLKAKLDTTPQLMDENYSVWKDKMSGLLEIRGVLNALQSPITALTTDKNAELKLLLISKMDSPKTSGRLSKRDLQPCNHQIAQGSLTNLQRGHVGIDLPEYILVYLVLLKFPASLQLLKCQIMHSDKDLKVKFVCNHLTQFNNDAKAETRESGQSEAALYAGKNKKFNKNMRGGKSNQNQGSGANQKGSRCTEGYHNLKQDYNHSSDACWHLNPKKALDWWQENQEKWKSNKDRNQVNYYMLLVTLWINRRDPKSRIILDSGASAHIFNDKKYFSRLELNDFDVIKTRKENATLPIKGMDIVMNFISPGFLDEKGCSVSTKNGGFKFTTMLQLVLQGSVKGGLYSMDEPTSIGSMESSLFTTLPKSLQEIHESFGHASISQLESFIPKTISSEERLTFECKSCVLAKIAIFQSGSVPMGEESSSVTVKGRKFHPKGDEGLLVGFDPALLSYRVLTPSGSIIKSKLVQLLKKLEYPLTTSGLEDGLDKLDFSNARPNQPYGPANPASGLTQSKRKWTELRDTKSGRTSKSARYDMADITLPKTQKGASVSFKESACNPCMYACNDGISYICFHVNELVLVGPGNDFKNKFADRFSNSACLPPNTLLGMKFKKISNKICLSQPQHINHGIEELGLTDCKPSSTPLTQNLQLREATDEDHKKLKRLNINYRSAIGLLNYIASNTFPDLSFAVSSLARYSVKPCLSHWKEVKKTLQYLQHTKDLELTIYPVKPSEFLSIYSDPTWGDDPDSRTSQSGYLCYLFGSLISWNSFRQHSIAYSSSEAEINPLVKLFHEGVWLKALINEMWNLQIELKKFGSNSKTRHIGLRTKGRCQEIKTKNIKITLVKTQDMIADAITKPTSIKPLKNLIKTVDLTFHHQN</sequence>
<dbReference type="VEuPathDB" id="FungiDB:VP01_2917g2"/>
<proteinExistence type="predicted"/>
<dbReference type="AlphaFoldDB" id="A0A0L6V1D3"/>
<dbReference type="CDD" id="cd09272">
    <property type="entry name" value="RNase_HI_RT_Ty1"/>
    <property type="match status" value="1"/>
</dbReference>
<gene>
    <name evidence="2" type="ORF">VP01_2917g2</name>
</gene>
<reference evidence="2 3" key="1">
    <citation type="submission" date="2015-08" db="EMBL/GenBank/DDBJ databases">
        <title>Next Generation Sequencing and Analysis of the Genome of Puccinia sorghi L Schw, the Causal Agent of Maize Common Rust.</title>
        <authorList>
            <person name="Rochi L."/>
            <person name="Burguener G."/>
            <person name="Darino M."/>
            <person name="Turjanski A."/>
            <person name="Kreff E."/>
            <person name="Dieguez M.J."/>
            <person name="Sacco F."/>
        </authorList>
    </citation>
    <scope>NUCLEOTIDE SEQUENCE [LARGE SCALE GENOMIC DNA]</scope>
    <source>
        <strain evidence="2 3">RO10H11247</strain>
    </source>
</reference>
<feature type="compositionally biased region" description="Polar residues" evidence="1">
    <location>
        <begin position="204"/>
        <end position="218"/>
    </location>
</feature>
<keyword evidence="3" id="KW-1185">Reference proteome</keyword>
<feature type="region of interest" description="Disordered" evidence="1">
    <location>
        <begin position="521"/>
        <end position="555"/>
    </location>
</feature>
<evidence type="ECO:0000256" key="1">
    <source>
        <dbReference type="SAM" id="MobiDB-lite"/>
    </source>
</evidence>
<dbReference type="Proteomes" id="UP000037035">
    <property type="component" value="Unassembled WGS sequence"/>
</dbReference>
<evidence type="ECO:0000313" key="2">
    <source>
        <dbReference type="EMBL" id="KNZ54549.1"/>
    </source>
</evidence>
<dbReference type="PANTHER" id="PTHR11439:SF467">
    <property type="entry name" value="INTEGRASE CATALYTIC DOMAIN-CONTAINING PROTEIN"/>
    <property type="match status" value="1"/>
</dbReference>
<comment type="caution">
    <text evidence="2">The sequence shown here is derived from an EMBL/GenBank/DDBJ whole genome shotgun (WGS) entry which is preliminary data.</text>
</comment>
<organism evidence="2 3">
    <name type="scientific">Puccinia sorghi</name>
    <dbReference type="NCBI Taxonomy" id="27349"/>
    <lineage>
        <taxon>Eukaryota</taxon>
        <taxon>Fungi</taxon>
        <taxon>Dikarya</taxon>
        <taxon>Basidiomycota</taxon>
        <taxon>Pucciniomycotina</taxon>
        <taxon>Pucciniomycetes</taxon>
        <taxon>Pucciniales</taxon>
        <taxon>Pucciniaceae</taxon>
        <taxon>Puccinia</taxon>
    </lineage>
</organism>
<dbReference type="OrthoDB" id="9050163at2759"/>